<organism evidence="11">
    <name type="scientific">Sancassania berlesei</name>
    <name type="common">Wet grain mite</name>
    <name type="synonym">Caloglyphus berlesei</name>
    <dbReference type="NCBI Taxonomy" id="2527844"/>
    <lineage>
        <taxon>Eukaryota</taxon>
        <taxon>Metazoa</taxon>
        <taxon>Ecdysozoa</taxon>
        <taxon>Arthropoda</taxon>
        <taxon>Chelicerata</taxon>
        <taxon>Arachnida</taxon>
        <taxon>Acari</taxon>
        <taxon>Acariformes</taxon>
        <taxon>Sarcoptiformes</taxon>
        <taxon>Astigmata</taxon>
        <taxon>Acaroidea</taxon>
        <taxon>Acaridae</taxon>
        <taxon>Rhizoglyphinae</taxon>
        <taxon>Sancassania</taxon>
    </lineage>
</organism>
<sequence>MFLLFSFLFFVFFLSSFSMGVFLMDYGSICIEVFMPFYLLSEMPFSFCVDYVSLFFFSAVSLISSVVFLYSKFYMDDSYSDVNYMNSRFFYLLFLFVVSMMFLVFSGSWVVVMLGWDGLGLVSFLLVIYYNNSSSLDSGMITVFTNRVGDCLFILSFMLMFYSGWVCLDFLSFESCLFFSFVVFVGSITKSAQLPFSSWLPAAMAAPTPVSSLVHSSTLVTAGVYLLVRFNFLIESCYFILAPLSLFTMFLAGACAVYELDFKKVVAMSTLSQLGFMIFSISSGFWLLSFLHMIFHAFFKSSLFLSTGNLMHYLLGDQDSRNFGSLGSSFFSKLLFSMSSLSLMGFPFSLGFYSKDTILGEVLFNFSSLISFLFILGCCFTVAYSIRLVYTGFMNFSTFLNSFSFSEDKFFFYPIVFLYLMCVFLGNFFFFLFLPPLVLSFMEFFLGLLIIASGFLVFLLSPGFYFLVSSLMSISFLSILSSSLMSSLTPKFFFKGEYSWGEFLGGGGSLLVMHVMKSYGIRLYALFFMPLVMIVGVFYAMMN</sequence>
<evidence type="ECO:0000259" key="10">
    <source>
        <dbReference type="Pfam" id="PF00361"/>
    </source>
</evidence>
<comment type="function">
    <text evidence="1">Core subunit of the mitochondrial membrane respiratory chain NADH dehydrogenase (Complex I) that is believed to belong to the minimal assembly required for catalysis. Complex I functions in the transfer of electrons from NADH to the respiratory chain. The immediate electron acceptor for the enzyme is believed to be ubiquinone.</text>
</comment>
<comment type="subcellular location">
    <subcellularLocation>
        <location evidence="2">Membrane</location>
        <topology evidence="2">Multi-pass membrane protein</topology>
    </subcellularLocation>
</comment>
<keyword evidence="11" id="KW-0496">Mitochondrion</keyword>
<feature type="transmembrane region" description="Helical" evidence="9">
    <location>
        <begin position="265"/>
        <end position="288"/>
    </location>
</feature>
<feature type="transmembrane region" description="Helical" evidence="9">
    <location>
        <begin position="439"/>
        <end position="459"/>
    </location>
</feature>
<dbReference type="RefSeq" id="YP_009050200.1">
    <property type="nucleotide sequence ID" value="NC_024637.1"/>
</dbReference>
<dbReference type="InterPro" id="IPR003945">
    <property type="entry name" value="NU5C-like"/>
</dbReference>
<dbReference type="GO" id="GO:0008137">
    <property type="term" value="F:NADH dehydrogenase (ubiquinone) activity"/>
    <property type="evidence" value="ECO:0007669"/>
    <property type="project" value="UniProtKB-EC"/>
</dbReference>
<dbReference type="EMBL" id="KF499016">
    <property type="protein sequence ID" value="AGZ63938.1"/>
    <property type="molecule type" value="Genomic_DNA"/>
</dbReference>
<feature type="transmembrane region" description="Helical" evidence="9">
    <location>
        <begin position="89"/>
        <end position="105"/>
    </location>
</feature>
<dbReference type="Pfam" id="PF00361">
    <property type="entry name" value="Proton_antipo_M"/>
    <property type="match status" value="1"/>
</dbReference>
<protein>
    <recommendedName>
        <fullName evidence="3">NADH:ubiquinone reductase (H(+)-translocating)</fullName>
        <ecNumber evidence="3">7.1.1.2</ecNumber>
    </recommendedName>
    <alternativeName>
        <fullName evidence="7">NADH dehydrogenase subunit 5</fullName>
    </alternativeName>
</protein>
<keyword evidence="6 9" id="KW-0472">Membrane</keyword>
<dbReference type="GO" id="GO:0003954">
    <property type="term" value="F:NADH dehydrogenase activity"/>
    <property type="evidence" value="ECO:0007669"/>
    <property type="project" value="TreeGrafter"/>
</dbReference>
<dbReference type="GO" id="GO:0042773">
    <property type="term" value="P:ATP synthesis coupled electron transport"/>
    <property type="evidence" value="ECO:0007669"/>
    <property type="project" value="InterPro"/>
</dbReference>
<evidence type="ECO:0000256" key="8">
    <source>
        <dbReference type="ARBA" id="ARBA00049551"/>
    </source>
</evidence>
<feature type="transmembrane region" description="Helical" evidence="9">
    <location>
        <begin position="464"/>
        <end position="486"/>
    </location>
</feature>
<feature type="transmembrane region" description="Helical" evidence="9">
    <location>
        <begin position="212"/>
        <end position="232"/>
    </location>
</feature>
<feature type="transmembrane region" description="Helical" evidence="9">
    <location>
        <begin position="294"/>
        <end position="314"/>
    </location>
</feature>
<evidence type="ECO:0000256" key="6">
    <source>
        <dbReference type="ARBA" id="ARBA00023136"/>
    </source>
</evidence>
<dbReference type="PRINTS" id="PR01434">
    <property type="entry name" value="NADHDHGNASE5"/>
</dbReference>
<dbReference type="PANTHER" id="PTHR42829:SF2">
    <property type="entry name" value="NADH-UBIQUINONE OXIDOREDUCTASE CHAIN 5"/>
    <property type="match status" value="1"/>
</dbReference>
<dbReference type="AlphaFoldDB" id="A0A075CJG4"/>
<dbReference type="EC" id="7.1.1.2" evidence="3"/>
<evidence type="ECO:0000256" key="4">
    <source>
        <dbReference type="ARBA" id="ARBA00022692"/>
    </source>
</evidence>
<name>A0A075CJG4_SANBE</name>
<dbReference type="CTD" id="4540"/>
<dbReference type="PANTHER" id="PTHR42829">
    <property type="entry name" value="NADH-UBIQUINONE OXIDOREDUCTASE CHAIN 5"/>
    <property type="match status" value="1"/>
</dbReference>
<comment type="catalytic activity">
    <reaction evidence="8">
        <text>a ubiquinone + NADH + 5 H(+)(in) = a ubiquinol + NAD(+) + 4 H(+)(out)</text>
        <dbReference type="Rhea" id="RHEA:29091"/>
        <dbReference type="Rhea" id="RHEA-COMP:9565"/>
        <dbReference type="Rhea" id="RHEA-COMP:9566"/>
        <dbReference type="ChEBI" id="CHEBI:15378"/>
        <dbReference type="ChEBI" id="CHEBI:16389"/>
        <dbReference type="ChEBI" id="CHEBI:17976"/>
        <dbReference type="ChEBI" id="CHEBI:57540"/>
        <dbReference type="ChEBI" id="CHEBI:57945"/>
        <dbReference type="EC" id="7.1.1.2"/>
    </reaction>
</comment>
<feature type="transmembrane region" description="Helical" evidence="9">
    <location>
        <begin position="334"/>
        <end position="354"/>
    </location>
</feature>
<evidence type="ECO:0000256" key="2">
    <source>
        <dbReference type="ARBA" id="ARBA00004141"/>
    </source>
</evidence>
<keyword evidence="4 9" id="KW-0812">Transmembrane</keyword>
<feature type="transmembrane region" description="Helical" evidence="9">
    <location>
        <begin position="238"/>
        <end position="258"/>
    </location>
</feature>
<evidence type="ECO:0000256" key="3">
    <source>
        <dbReference type="ARBA" id="ARBA00012944"/>
    </source>
</evidence>
<evidence type="ECO:0000256" key="5">
    <source>
        <dbReference type="ARBA" id="ARBA00022989"/>
    </source>
</evidence>
<feature type="transmembrane region" description="Helical" evidence="9">
    <location>
        <begin position="44"/>
        <end position="69"/>
    </location>
</feature>
<feature type="transmembrane region" description="Helical" evidence="9">
    <location>
        <begin position="366"/>
        <end position="390"/>
    </location>
</feature>
<accession>A0A075CJG4</accession>
<feature type="transmembrane region" description="Helical" evidence="9">
    <location>
        <begin position="523"/>
        <end position="542"/>
    </location>
</feature>
<feature type="transmembrane region" description="Helical" evidence="9">
    <location>
        <begin position="410"/>
        <end position="433"/>
    </location>
</feature>
<evidence type="ECO:0000313" key="11">
    <source>
        <dbReference type="EMBL" id="AGZ63938.1"/>
    </source>
</evidence>
<evidence type="ECO:0000256" key="9">
    <source>
        <dbReference type="SAM" id="Phobius"/>
    </source>
</evidence>
<dbReference type="GeneID" id="20004439"/>
<evidence type="ECO:0000256" key="7">
    <source>
        <dbReference type="ARBA" id="ARBA00031027"/>
    </source>
</evidence>
<dbReference type="GO" id="GO:0015990">
    <property type="term" value="P:electron transport coupled proton transport"/>
    <property type="evidence" value="ECO:0007669"/>
    <property type="project" value="TreeGrafter"/>
</dbReference>
<geneLocation type="mitochondrion" evidence="11"/>
<feature type="transmembrane region" description="Helical" evidence="9">
    <location>
        <begin position="151"/>
        <end position="171"/>
    </location>
</feature>
<proteinExistence type="predicted"/>
<dbReference type="GO" id="GO:0016020">
    <property type="term" value="C:membrane"/>
    <property type="evidence" value="ECO:0007669"/>
    <property type="project" value="UniProtKB-SubCell"/>
</dbReference>
<feature type="domain" description="NADH:quinone oxidoreductase/Mrp antiporter transmembrane" evidence="10">
    <location>
        <begin position="106"/>
        <end position="380"/>
    </location>
</feature>
<keyword evidence="5 9" id="KW-1133">Transmembrane helix</keyword>
<gene>
    <name evidence="11" type="primary">ND5</name>
</gene>
<evidence type="ECO:0000256" key="1">
    <source>
        <dbReference type="ARBA" id="ARBA00003257"/>
    </source>
</evidence>
<dbReference type="InterPro" id="IPR001750">
    <property type="entry name" value="ND/Mrp_TM"/>
</dbReference>
<reference evidence="11" key="1">
    <citation type="submission" date="2013-08" db="EMBL/GenBank/DDBJ databases">
        <title>Caloglyphus berlesei mitochondrion complete genome.</title>
        <authorList>
            <person name="Sun E.T."/>
            <person name="Li C.P."/>
            <person name="Nie L.N."/>
        </authorList>
    </citation>
    <scope>NUCLEOTIDE SEQUENCE</scope>
</reference>